<feature type="transmembrane region" description="Helical" evidence="1">
    <location>
        <begin position="151"/>
        <end position="179"/>
    </location>
</feature>
<reference evidence="2 3" key="1">
    <citation type="submission" date="2016-10" db="EMBL/GenBank/DDBJ databases">
        <authorList>
            <person name="de Groot N.N."/>
        </authorList>
    </citation>
    <scope>NUCLEOTIDE SEQUENCE [LARGE SCALE GENOMIC DNA]</scope>
    <source>
        <strain evidence="2 3">DSM 22187</strain>
    </source>
</reference>
<evidence type="ECO:0000313" key="3">
    <source>
        <dbReference type="Proteomes" id="UP000198888"/>
    </source>
</evidence>
<feature type="transmembrane region" description="Helical" evidence="1">
    <location>
        <begin position="118"/>
        <end position="139"/>
    </location>
</feature>
<protein>
    <submittedName>
        <fullName evidence="2">Uncharacterized protein</fullName>
    </submittedName>
</protein>
<organism evidence="2 3">
    <name type="scientific">Halohasta litchfieldiae</name>
    <dbReference type="NCBI Taxonomy" id="1073996"/>
    <lineage>
        <taxon>Archaea</taxon>
        <taxon>Methanobacteriati</taxon>
        <taxon>Methanobacteriota</taxon>
        <taxon>Stenosarchaea group</taxon>
        <taxon>Halobacteria</taxon>
        <taxon>Halobacteriales</taxon>
        <taxon>Haloferacaceae</taxon>
        <taxon>Halohasta</taxon>
    </lineage>
</organism>
<proteinExistence type="predicted"/>
<dbReference type="Proteomes" id="UP000198888">
    <property type="component" value="Unassembled WGS sequence"/>
</dbReference>
<accession>A0A1H6SCY5</accession>
<dbReference type="STRING" id="1073996.SAMN05444271_104148"/>
<evidence type="ECO:0000313" key="2">
    <source>
        <dbReference type="EMBL" id="SEI63764.1"/>
    </source>
</evidence>
<keyword evidence="1" id="KW-0812">Transmembrane</keyword>
<evidence type="ECO:0000256" key="1">
    <source>
        <dbReference type="SAM" id="Phobius"/>
    </source>
</evidence>
<feature type="transmembrane region" description="Helical" evidence="1">
    <location>
        <begin position="52"/>
        <end position="74"/>
    </location>
</feature>
<accession>A0A2H4Q0E3</accession>
<feature type="transmembrane region" description="Helical" evidence="1">
    <location>
        <begin position="215"/>
        <end position="239"/>
    </location>
</feature>
<keyword evidence="3" id="KW-1185">Reference proteome</keyword>
<dbReference type="KEGG" id="hae:halTADL_1050"/>
<dbReference type="EMBL" id="FNYR01000004">
    <property type="protein sequence ID" value="SEI63764.1"/>
    <property type="molecule type" value="Genomic_DNA"/>
</dbReference>
<gene>
    <name evidence="2" type="ORF">SAMN05444271_104148</name>
</gene>
<dbReference type="AlphaFoldDB" id="A0A1H6SCY5"/>
<sequence>MERRSPGLLGAVRIDMLRLHETWMEVIFPRQLNPGHVLGKWKPETGGQKMGYYLWALLGALPVLIGYPLLLVGFGTRYYAGKLDSAATRLGIVGAILLSVVVWGGLSVVARFQLSFEGFLAVLAASGVATVAAAAAVFFSKIGGRFTSILLAYPSAMTALFLPPVVAALYSPTLASIIFPNSEELAIFILDSVLAVGGINEILRERFALEGVYYALMWFGLAVPLGWGLGVLVTFANLIRPKDD</sequence>
<name>A0A1H6SCY5_9EURY</name>
<feature type="transmembrane region" description="Helical" evidence="1">
    <location>
        <begin position="86"/>
        <end position="106"/>
    </location>
</feature>
<keyword evidence="1" id="KW-1133">Transmembrane helix</keyword>
<keyword evidence="1" id="KW-0472">Membrane</keyword>